<sequence>MSSGVAMAKDRNSSALAEIAERLHEFDGEPLRVAFLARGIDALTQIAERLDQSELGEVVASPSNADALVTALSQPSAVGLFSAADPLTPARLRGLQARDALLAAEGGTLTAEEVGEVLHLSREAVDRRRAGGGLLAVDIGHRGHLYPSWQFAGEGVLPGLEEILALLAEHPPLARLRFFLSGNHRLGGERPLDRLRRGDLEAVRLAARTFGEHGAA</sequence>
<dbReference type="EMBL" id="CP012673">
    <property type="protein sequence ID" value="AUX42836.1"/>
    <property type="molecule type" value="Genomic_DNA"/>
</dbReference>
<reference evidence="1 2" key="1">
    <citation type="submission" date="2015-09" db="EMBL/GenBank/DDBJ databases">
        <title>Sorangium comparison.</title>
        <authorList>
            <person name="Zaburannyi N."/>
            <person name="Bunk B."/>
            <person name="Overmann J."/>
            <person name="Mueller R."/>
        </authorList>
    </citation>
    <scope>NUCLEOTIDE SEQUENCE [LARGE SCALE GENOMIC DNA]</scope>
    <source>
        <strain evidence="1 2">So ce26</strain>
    </source>
</reference>
<proteinExistence type="predicted"/>
<protein>
    <recommendedName>
        <fullName evidence="3">DNA-binding protein</fullName>
    </recommendedName>
</protein>
<dbReference type="AlphaFoldDB" id="A0A2L0EU66"/>
<name>A0A2L0EU66_SORCE</name>
<accession>A0A2L0EU66</accession>
<organism evidence="1 2">
    <name type="scientific">Sorangium cellulosum</name>
    <name type="common">Polyangium cellulosum</name>
    <dbReference type="NCBI Taxonomy" id="56"/>
    <lineage>
        <taxon>Bacteria</taxon>
        <taxon>Pseudomonadati</taxon>
        <taxon>Myxococcota</taxon>
        <taxon>Polyangia</taxon>
        <taxon>Polyangiales</taxon>
        <taxon>Polyangiaceae</taxon>
        <taxon>Sorangium</taxon>
    </lineage>
</organism>
<evidence type="ECO:0000313" key="2">
    <source>
        <dbReference type="Proteomes" id="UP000238348"/>
    </source>
</evidence>
<evidence type="ECO:0000313" key="1">
    <source>
        <dbReference type="EMBL" id="AUX42836.1"/>
    </source>
</evidence>
<gene>
    <name evidence="1" type="ORF">SOCE26_042710</name>
</gene>
<evidence type="ECO:0008006" key="3">
    <source>
        <dbReference type="Google" id="ProtNLM"/>
    </source>
</evidence>
<dbReference type="Proteomes" id="UP000238348">
    <property type="component" value="Chromosome"/>
</dbReference>